<sequence>MPPDVDVRRTRRAAHRDHLARRRNVDPADPHTPALSVAVWTELLERSWTCLAQHATQGALGPPVQKRG</sequence>
<name>A0ABS4PY48_9PSEU</name>
<organism evidence="2 3">
    <name type="scientific">Amycolatopsis magusensis</name>
    <dbReference type="NCBI Taxonomy" id="882444"/>
    <lineage>
        <taxon>Bacteria</taxon>
        <taxon>Bacillati</taxon>
        <taxon>Actinomycetota</taxon>
        <taxon>Actinomycetes</taxon>
        <taxon>Pseudonocardiales</taxon>
        <taxon>Pseudonocardiaceae</taxon>
        <taxon>Amycolatopsis</taxon>
    </lineage>
</organism>
<dbReference type="Proteomes" id="UP000741013">
    <property type="component" value="Unassembled WGS sequence"/>
</dbReference>
<accession>A0ABS4PY48</accession>
<evidence type="ECO:0000313" key="2">
    <source>
        <dbReference type="EMBL" id="MBP2183815.1"/>
    </source>
</evidence>
<evidence type="ECO:0000313" key="3">
    <source>
        <dbReference type="Proteomes" id="UP000741013"/>
    </source>
</evidence>
<comment type="caution">
    <text evidence="2">The sequence shown here is derived from an EMBL/GenBank/DDBJ whole genome shotgun (WGS) entry which is preliminary data.</text>
</comment>
<protein>
    <submittedName>
        <fullName evidence="2">Uncharacterized protein</fullName>
    </submittedName>
</protein>
<dbReference type="EMBL" id="JAGGMS010000001">
    <property type="protein sequence ID" value="MBP2183815.1"/>
    <property type="molecule type" value="Genomic_DNA"/>
</dbReference>
<evidence type="ECO:0000256" key="1">
    <source>
        <dbReference type="SAM" id="MobiDB-lite"/>
    </source>
</evidence>
<keyword evidence="3" id="KW-1185">Reference proteome</keyword>
<proteinExistence type="predicted"/>
<reference evidence="2 3" key="1">
    <citation type="submission" date="2021-03" db="EMBL/GenBank/DDBJ databases">
        <title>Sequencing the genomes of 1000 actinobacteria strains.</title>
        <authorList>
            <person name="Klenk H.-P."/>
        </authorList>
    </citation>
    <scope>NUCLEOTIDE SEQUENCE [LARGE SCALE GENOMIC DNA]</scope>
    <source>
        <strain evidence="2 3">DSM 45510</strain>
    </source>
</reference>
<feature type="region of interest" description="Disordered" evidence="1">
    <location>
        <begin position="1"/>
        <end position="32"/>
    </location>
</feature>
<feature type="compositionally biased region" description="Basic residues" evidence="1">
    <location>
        <begin position="9"/>
        <end position="22"/>
    </location>
</feature>
<gene>
    <name evidence="2" type="ORF">JOM49_005341</name>
</gene>